<comment type="similarity">
    <text evidence="1">Belongs to the peptidase C14B family.</text>
</comment>
<reference evidence="3 4" key="1">
    <citation type="journal article" date="2020" name="G3 (Bethesda)">
        <title>Improved Reference Genome for Cyclotella cryptica CCMP332, a Model for Cell Wall Morphogenesis, Salinity Adaptation, and Lipid Production in Diatoms (Bacillariophyta).</title>
        <authorList>
            <person name="Roberts W.R."/>
            <person name="Downey K.M."/>
            <person name="Ruck E.C."/>
            <person name="Traller J.C."/>
            <person name="Alverson A.J."/>
        </authorList>
    </citation>
    <scope>NUCLEOTIDE SEQUENCE [LARGE SCALE GENOMIC DNA]</scope>
    <source>
        <strain evidence="3 4">CCMP332</strain>
    </source>
</reference>
<evidence type="ECO:0000313" key="3">
    <source>
        <dbReference type="EMBL" id="KAL3779645.1"/>
    </source>
</evidence>
<keyword evidence="4" id="KW-1185">Reference proteome</keyword>
<dbReference type="Pfam" id="PF00656">
    <property type="entry name" value="Peptidase_C14"/>
    <property type="match status" value="2"/>
</dbReference>
<gene>
    <name evidence="3" type="ORF">HJC23_011444</name>
</gene>
<dbReference type="Gene3D" id="3.40.50.12660">
    <property type="match status" value="2"/>
</dbReference>
<evidence type="ECO:0000259" key="2">
    <source>
        <dbReference type="Pfam" id="PF00656"/>
    </source>
</evidence>
<feature type="domain" description="Peptidase C14 caspase" evidence="2">
    <location>
        <begin position="60"/>
        <end position="152"/>
    </location>
</feature>
<protein>
    <recommendedName>
        <fullName evidence="2">Peptidase C14 caspase domain-containing protein</fullName>
    </recommendedName>
</protein>
<dbReference type="InterPro" id="IPR011600">
    <property type="entry name" value="Pept_C14_caspase"/>
</dbReference>
<name>A0ABD3NUC1_9STRA</name>
<evidence type="ECO:0000313" key="4">
    <source>
        <dbReference type="Proteomes" id="UP001516023"/>
    </source>
</evidence>
<proteinExistence type="inferred from homology"/>
<feature type="domain" description="Peptidase C14 caspase" evidence="2">
    <location>
        <begin position="171"/>
        <end position="321"/>
    </location>
</feature>
<accession>A0ABD3NUC1</accession>
<comment type="caution">
    <text evidence="3">The sequence shown here is derived from an EMBL/GenBank/DDBJ whole genome shotgun (WGS) entry which is preliminary data.</text>
</comment>
<dbReference type="PANTHER" id="PTHR48104:SF30">
    <property type="entry name" value="METACASPASE-1"/>
    <property type="match status" value="1"/>
</dbReference>
<dbReference type="InterPro" id="IPR050452">
    <property type="entry name" value="Metacaspase"/>
</dbReference>
<dbReference type="Proteomes" id="UP001516023">
    <property type="component" value="Unassembled WGS sequence"/>
</dbReference>
<dbReference type="AlphaFoldDB" id="A0ABD3NUC1"/>
<sequence length="361" mass="40091">MVLIASARSNSPPIVLRHQTSTMGFFNNLKNKVANEIKGSLLKELGLGGDPEPLTQEKFEETKPDELRKDIRMISGCADHQTSADVSNVSSFQLPDPAGMAGGALTSTLLKVLYADERKLEEDLSFTEVLMQVRNHLKKGRYSQIPQLSSMNPIDVGTKFDLVPDTATGTRRAVMIGINYVGDSPGELKGCWNDVLNMKKYIMDVHGFDEENITVLLDDGDHIEPTYANIINAYKKIIEESSDGDAIFLHYSGHGTKLRDDDRGEEADGYDEALCPRDFATAGMIRDDDLYDILVKGCPDGVHMVSLMDCCHSGTIMDLPYIFRADGEQTEMILDPDMNIEAFIQQITGKLMDFLEKVLKQ</sequence>
<evidence type="ECO:0000256" key="1">
    <source>
        <dbReference type="ARBA" id="ARBA00009005"/>
    </source>
</evidence>
<dbReference type="EMBL" id="JABMIG020000381">
    <property type="protein sequence ID" value="KAL3779645.1"/>
    <property type="molecule type" value="Genomic_DNA"/>
</dbReference>
<dbReference type="PANTHER" id="PTHR48104">
    <property type="entry name" value="METACASPASE-4"/>
    <property type="match status" value="1"/>
</dbReference>
<organism evidence="3 4">
    <name type="scientific">Cyclotella cryptica</name>
    <dbReference type="NCBI Taxonomy" id="29204"/>
    <lineage>
        <taxon>Eukaryota</taxon>
        <taxon>Sar</taxon>
        <taxon>Stramenopiles</taxon>
        <taxon>Ochrophyta</taxon>
        <taxon>Bacillariophyta</taxon>
        <taxon>Coscinodiscophyceae</taxon>
        <taxon>Thalassiosirophycidae</taxon>
        <taxon>Stephanodiscales</taxon>
        <taxon>Stephanodiscaceae</taxon>
        <taxon>Cyclotella</taxon>
    </lineage>
</organism>